<gene>
    <name evidence="2" type="ORF">CLCOS_17050</name>
    <name evidence="1" type="ORF">WX73_00188</name>
</gene>
<organism evidence="1 3">
    <name type="scientific">Clostridium coskatii</name>
    <dbReference type="NCBI Taxonomy" id="1705578"/>
    <lineage>
        <taxon>Bacteria</taxon>
        <taxon>Bacillati</taxon>
        <taxon>Bacillota</taxon>
        <taxon>Clostridia</taxon>
        <taxon>Eubacteriales</taxon>
        <taxon>Clostridiaceae</taxon>
        <taxon>Clostridium</taxon>
    </lineage>
</organism>
<name>A0A162LGK0_9CLOT</name>
<dbReference type="EMBL" id="LROR01000038">
    <property type="protein sequence ID" value="OBR95381.1"/>
    <property type="molecule type" value="Genomic_DNA"/>
</dbReference>
<evidence type="ECO:0000313" key="2">
    <source>
        <dbReference type="EMBL" id="OBR95381.1"/>
    </source>
</evidence>
<protein>
    <submittedName>
        <fullName evidence="1">Uncharacterized protein</fullName>
    </submittedName>
</protein>
<dbReference type="Proteomes" id="UP000077384">
    <property type="component" value="Unassembled WGS sequence"/>
</dbReference>
<evidence type="ECO:0000313" key="1">
    <source>
        <dbReference type="EMBL" id="OAA93236.1"/>
    </source>
</evidence>
<reference evidence="2 4" key="2">
    <citation type="journal article" date="2016" name="Front. Microbiol.">
        <title>Industrial Acetogenic Biocatalysts: A Comparative Metabolic and Genomic Analysis.</title>
        <authorList>
            <person name="Bengelsdorf F."/>
            <person name="Poehlein A."/>
            <person name="Sonja S."/>
            <person name="Erz C."/>
            <person name="Hummel T."/>
            <person name="Hoffmeister S."/>
            <person name="Daniel R."/>
            <person name="Durre P."/>
        </authorList>
    </citation>
    <scope>NUCLEOTIDE SEQUENCE [LARGE SCALE GENOMIC DNA]</scope>
    <source>
        <strain evidence="2 4">PTA-10522</strain>
    </source>
</reference>
<sequence length="82" mass="8869">MIYITANLYTKISEAIESKLKTYLKFTTITLAYGKASQAGFAISKTILLNKKSLFEFIYDELDEEADAAAAAAAHPAIAACS</sequence>
<comment type="caution">
    <text evidence="1">The sequence shown here is derived from an EMBL/GenBank/DDBJ whole genome shotgun (WGS) entry which is preliminary data.</text>
</comment>
<dbReference type="AlphaFoldDB" id="A0A162LGK0"/>
<dbReference type="Proteomes" id="UP000093694">
    <property type="component" value="Unassembled WGS sequence"/>
</dbReference>
<accession>A0A162LGK0</accession>
<evidence type="ECO:0000313" key="4">
    <source>
        <dbReference type="Proteomes" id="UP000093694"/>
    </source>
</evidence>
<evidence type="ECO:0000313" key="3">
    <source>
        <dbReference type="Proteomes" id="UP000077384"/>
    </source>
</evidence>
<keyword evidence="4" id="KW-1185">Reference proteome</keyword>
<reference evidence="1 3" key="1">
    <citation type="journal article" date="2015" name="Biotechnol. Bioeng.">
        <title>Genome sequence and phenotypic characterization of Caulobacter segnis.</title>
        <authorList>
            <person name="Patel S."/>
            <person name="Fletcher B."/>
            <person name="Scott D.C."/>
            <person name="Ely B."/>
        </authorList>
    </citation>
    <scope>NUCLEOTIDE SEQUENCE [LARGE SCALE GENOMIC DNA]</scope>
    <source>
        <strain evidence="1 3">PS02</strain>
    </source>
</reference>
<proteinExistence type="predicted"/>
<dbReference type="EMBL" id="LITQ01000014">
    <property type="protein sequence ID" value="OAA93236.1"/>
    <property type="molecule type" value="Genomic_DNA"/>
</dbReference>